<evidence type="ECO:0000256" key="3">
    <source>
        <dbReference type="ARBA" id="ARBA00022989"/>
    </source>
</evidence>
<feature type="transmembrane region" description="Helical" evidence="5">
    <location>
        <begin position="351"/>
        <end position="375"/>
    </location>
</feature>
<feature type="transmembrane region" description="Helical" evidence="5">
    <location>
        <begin position="291"/>
        <end position="312"/>
    </location>
</feature>
<evidence type="ECO:0000256" key="5">
    <source>
        <dbReference type="SAM" id="Phobius"/>
    </source>
</evidence>
<dbReference type="GO" id="GO:0016020">
    <property type="term" value="C:membrane"/>
    <property type="evidence" value="ECO:0007669"/>
    <property type="project" value="UniProtKB-SubCell"/>
</dbReference>
<name>A0A0M6YA86_9HYPH</name>
<dbReference type="InterPro" id="IPR011701">
    <property type="entry name" value="MFS"/>
</dbReference>
<evidence type="ECO:0000313" key="8">
    <source>
        <dbReference type="Proteomes" id="UP000048926"/>
    </source>
</evidence>
<gene>
    <name evidence="7" type="primary">ybjJ_2</name>
    <name evidence="7" type="ORF">LAL4801_05465</name>
</gene>
<dbReference type="PANTHER" id="PTHR23514:SF13">
    <property type="entry name" value="INNER MEMBRANE PROTEIN YBJJ"/>
    <property type="match status" value="1"/>
</dbReference>
<evidence type="ECO:0000256" key="1">
    <source>
        <dbReference type="ARBA" id="ARBA00004141"/>
    </source>
</evidence>
<feature type="domain" description="Major facilitator superfamily (MFS) profile" evidence="6">
    <location>
        <begin position="229"/>
        <end position="406"/>
    </location>
</feature>
<sequence>MRDRKTAPFRALALPENVSSMSVSIQRQAIAARRVVSAIFFMCGTSIGTWASRIPNIKSATGLDESGFGILLLVMACGAFVAFPITGMLIDRLGAAPMTKLLAVANIISFVLIGLSPNVALLTAALFLAGLSIGALDISMNGWGAEVEKALERPIMSSYHGLYSLGAGVAALAGGLAIMADLSVLSHFVLWGIVAAPFLVWYWRQSWPQTKAENEDGSKAPLFALPKGALVLVGLMALVAALGEGAVTDWAALYQIEDLGIAESIAPAAFTIFSIAMVIMRLSGDKVIARFGPVPTARVSGIVALLGCILLVSGAGLWSVWAGCFVMGLGYAVLFPLAMSRAASDPHMSKGAALAAVATLGYGAFLFGPPLLGFVGDYLSLRASFITVAVLTVAIPLLAGALKVKD</sequence>
<dbReference type="InterPro" id="IPR020846">
    <property type="entry name" value="MFS_dom"/>
</dbReference>
<feature type="transmembrane region" description="Helical" evidence="5">
    <location>
        <begin position="159"/>
        <end position="178"/>
    </location>
</feature>
<evidence type="ECO:0000256" key="4">
    <source>
        <dbReference type="ARBA" id="ARBA00023136"/>
    </source>
</evidence>
<feature type="transmembrane region" description="Helical" evidence="5">
    <location>
        <begin position="184"/>
        <end position="203"/>
    </location>
</feature>
<dbReference type="Pfam" id="PF07690">
    <property type="entry name" value="MFS_1"/>
    <property type="match status" value="1"/>
</dbReference>
<evidence type="ECO:0000313" key="7">
    <source>
        <dbReference type="EMBL" id="CTQ47005.1"/>
    </source>
</evidence>
<dbReference type="InterPro" id="IPR036259">
    <property type="entry name" value="MFS_trans_sf"/>
</dbReference>
<dbReference type="Proteomes" id="UP000048926">
    <property type="component" value="Unassembled WGS sequence"/>
</dbReference>
<feature type="transmembrane region" description="Helical" evidence="5">
    <location>
        <begin position="318"/>
        <end position="339"/>
    </location>
</feature>
<protein>
    <submittedName>
        <fullName evidence="7">Inner membrane protein YbjJ</fullName>
    </submittedName>
</protein>
<dbReference type="PANTHER" id="PTHR23514">
    <property type="entry name" value="BYPASS OF STOP CODON PROTEIN 6"/>
    <property type="match status" value="1"/>
</dbReference>
<organism evidence="7 8">
    <name type="scientific">Roseibium aggregatum</name>
    <dbReference type="NCBI Taxonomy" id="187304"/>
    <lineage>
        <taxon>Bacteria</taxon>
        <taxon>Pseudomonadati</taxon>
        <taxon>Pseudomonadota</taxon>
        <taxon>Alphaproteobacteria</taxon>
        <taxon>Hyphomicrobiales</taxon>
        <taxon>Stappiaceae</taxon>
        <taxon>Roseibium</taxon>
    </lineage>
</organism>
<feature type="transmembrane region" description="Helical" evidence="5">
    <location>
        <begin position="224"/>
        <end position="247"/>
    </location>
</feature>
<reference evidence="8" key="1">
    <citation type="submission" date="2015-07" db="EMBL/GenBank/DDBJ databases">
        <authorList>
            <person name="Rodrigo-Torres Lidia"/>
            <person name="Arahal R.David."/>
        </authorList>
    </citation>
    <scope>NUCLEOTIDE SEQUENCE [LARGE SCALE GENOMIC DNA]</scope>
    <source>
        <strain evidence="8">CECT 4801</strain>
    </source>
</reference>
<dbReference type="STRING" id="187304.B0E33_15725"/>
<dbReference type="InterPro" id="IPR051788">
    <property type="entry name" value="MFS_Transporter"/>
</dbReference>
<comment type="subcellular location">
    <subcellularLocation>
        <location evidence="1">Membrane</location>
        <topology evidence="1">Multi-pass membrane protein</topology>
    </subcellularLocation>
</comment>
<dbReference type="GO" id="GO:0022857">
    <property type="term" value="F:transmembrane transporter activity"/>
    <property type="evidence" value="ECO:0007669"/>
    <property type="project" value="InterPro"/>
</dbReference>
<evidence type="ECO:0000256" key="2">
    <source>
        <dbReference type="ARBA" id="ARBA00022692"/>
    </source>
</evidence>
<dbReference type="EMBL" id="CXST01000005">
    <property type="protein sequence ID" value="CTQ47005.1"/>
    <property type="molecule type" value="Genomic_DNA"/>
</dbReference>
<keyword evidence="3 5" id="KW-1133">Transmembrane helix</keyword>
<keyword evidence="4 5" id="KW-0472">Membrane</keyword>
<dbReference type="SUPFAM" id="SSF103473">
    <property type="entry name" value="MFS general substrate transporter"/>
    <property type="match status" value="1"/>
</dbReference>
<accession>A0A0M6YA86</accession>
<proteinExistence type="predicted"/>
<keyword evidence="2 5" id="KW-0812">Transmembrane</keyword>
<dbReference type="CDD" id="cd17393">
    <property type="entry name" value="MFS_MosC_like"/>
    <property type="match status" value="1"/>
</dbReference>
<evidence type="ECO:0000259" key="6">
    <source>
        <dbReference type="PROSITE" id="PS50850"/>
    </source>
</evidence>
<feature type="transmembrane region" description="Helical" evidence="5">
    <location>
        <begin position="259"/>
        <end position="279"/>
    </location>
</feature>
<keyword evidence="8" id="KW-1185">Reference proteome</keyword>
<dbReference type="PROSITE" id="PS50850">
    <property type="entry name" value="MFS"/>
    <property type="match status" value="1"/>
</dbReference>
<feature type="transmembrane region" description="Helical" evidence="5">
    <location>
        <begin position="66"/>
        <end position="86"/>
    </location>
</feature>
<feature type="transmembrane region" description="Helical" evidence="5">
    <location>
        <begin position="35"/>
        <end position="54"/>
    </location>
</feature>
<dbReference type="Gene3D" id="1.20.1250.20">
    <property type="entry name" value="MFS general substrate transporter like domains"/>
    <property type="match status" value="2"/>
</dbReference>
<feature type="transmembrane region" description="Helical" evidence="5">
    <location>
        <begin position="119"/>
        <end position="138"/>
    </location>
</feature>
<feature type="transmembrane region" description="Helical" evidence="5">
    <location>
        <begin position="381"/>
        <end position="402"/>
    </location>
</feature>
<feature type="transmembrane region" description="Helical" evidence="5">
    <location>
        <begin position="93"/>
        <end position="113"/>
    </location>
</feature>
<dbReference type="AlphaFoldDB" id="A0A0M6YA86"/>